<dbReference type="EMBL" id="WRPM01000008">
    <property type="protein sequence ID" value="MVT25027.1"/>
    <property type="molecule type" value="Genomic_DNA"/>
</dbReference>
<dbReference type="OrthoDB" id="5190586at2"/>
<gene>
    <name evidence="1" type="ORF">GNZ21_01375</name>
</gene>
<keyword evidence="2" id="KW-1185">Reference proteome</keyword>
<comment type="caution">
    <text evidence="1">The sequence shown here is derived from an EMBL/GenBank/DDBJ whole genome shotgun (WGS) entry which is preliminary data.</text>
</comment>
<evidence type="ECO:0000313" key="1">
    <source>
        <dbReference type="EMBL" id="MVT25027.1"/>
    </source>
</evidence>
<sequence>MTEPVEVLADPSGVPVRVQWHSRWYVVLGEPARWFQRRAWWLETSRAERGRQGLVSHKIWRLELRLEAAPAAQSRTVDVVHDVHSGRWRVVRVHE</sequence>
<accession>A0A7K1UEX3</accession>
<dbReference type="Proteomes" id="UP000460157">
    <property type="component" value="Unassembled WGS sequence"/>
</dbReference>
<evidence type="ECO:0000313" key="2">
    <source>
        <dbReference type="Proteomes" id="UP000460157"/>
    </source>
</evidence>
<organism evidence="1 2">
    <name type="scientific">Nesterenkonia alkaliphila</name>
    <dbReference type="NCBI Taxonomy" id="1463631"/>
    <lineage>
        <taxon>Bacteria</taxon>
        <taxon>Bacillati</taxon>
        <taxon>Actinomycetota</taxon>
        <taxon>Actinomycetes</taxon>
        <taxon>Micrococcales</taxon>
        <taxon>Micrococcaceae</taxon>
        <taxon>Nesterenkonia</taxon>
    </lineage>
</organism>
<name>A0A7K1UEX3_9MICC</name>
<protein>
    <submittedName>
        <fullName evidence="1">Uncharacterized protein</fullName>
    </submittedName>
</protein>
<dbReference type="AlphaFoldDB" id="A0A7K1UEX3"/>
<proteinExistence type="predicted"/>
<reference evidence="1 2" key="1">
    <citation type="submission" date="2019-12" db="EMBL/GenBank/DDBJ databases">
        <title>Nesterenkonia muleiensis sp. nov., a novel actinobacterium isolated from sap of Populus euphratica.</title>
        <authorList>
            <person name="Wang R."/>
        </authorList>
    </citation>
    <scope>NUCLEOTIDE SEQUENCE [LARGE SCALE GENOMIC DNA]</scope>
    <source>
        <strain evidence="1 2">F10</strain>
    </source>
</reference>